<dbReference type="CDD" id="cd07724">
    <property type="entry name" value="POD-like_MBL-fold"/>
    <property type="match status" value="1"/>
</dbReference>
<evidence type="ECO:0000313" key="4">
    <source>
        <dbReference type="Proteomes" id="UP000664096"/>
    </source>
</evidence>
<feature type="domain" description="Metallo-beta-lactamase" evidence="2">
    <location>
        <begin position="15"/>
        <end position="205"/>
    </location>
</feature>
<dbReference type="GO" id="GO:0046872">
    <property type="term" value="F:metal ion binding"/>
    <property type="evidence" value="ECO:0007669"/>
    <property type="project" value="UniProtKB-KW"/>
</dbReference>
<dbReference type="InterPro" id="IPR044528">
    <property type="entry name" value="POD-like_MBL-fold"/>
</dbReference>
<dbReference type="EMBL" id="JAEKJZ010000001">
    <property type="protein sequence ID" value="MBN9669067.1"/>
    <property type="molecule type" value="Genomic_DNA"/>
</dbReference>
<dbReference type="RefSeq" id="WP_207138646.1">
    <property type="nucleotide sequence ID" value="NZ_JAEKJZ010000001.1"/>
</dbReference>
<accession>A0A939EAI3</accession>
<dbReference type="GO" id="GO:0070813">
    <property type="term" value="P:hydrogen sulfide metabolic process"/>
    <property type="evidence" value="ECO:0007669"/>
    <property type="project" value="TreeGrafter"/>
</dbReference>
<dbReference type="SMART" id="SM00849">
    <property type="entry name" value="Lactamase_B"/>
    <property type="match status" value="1"/>
</dbReference>
<sequence>MPNPIVKSFWDKTTGSWQYVFHDPDTGKGAIVDPVLDFDPLSGATFTENADRILDYIRGAGLEIVWILDTHPHADHFSAAQYLKAHLGAPTAIGARVVDVQKIWKHIYNLPAVFSTEGQQWDRLFEDGEQFTVGNVPVRVMFSPGHTLASITYVAGDAAFVHDTLMMPDSGSSRADFPGGSSKELYESIQKILSLPDETRVFVGHDYAPNGREEACQATVAEHKAGNIHFRDAPSEESYCAVRDARDSTLPLPKLMLAALQINIRGGRLPEREDNGRSYLKIPLDYFQPR</sequence>
<name>A0A939EAI3_9HYPH</name>
<evidence type="ECO:0000259" key="2">
    <source>
        <dbReference type="SMART" id="SM00849"/>
    </source>
</evidence>
<proteinExistence type="predicted"/>
<keyword evidence="1" id="KW-0479">Metal-binding</keyword>
<comment type="caution">
    <text evidence="3">The sequence shown here is derived from an EMBL/GenBank/DDBJ whole genome shotgun (WGS) entry which is preliminary data.</text>
</comment>
<dbReference type="GO" id="GO:0006749">
    <property type="term" value="P:glutathione metabolic process"/>
    <property type="evidence" value="ECO:0007669"/>
    <property type="project" value="InterPro"/>
</dbReference>
<protein>
    <submittedName>
        <fullName evidence="3">MBL fold metallo-hydrolase</fullName>
    </submittedName>
</protein>
<evidence type="ECO:0000313" key="3">
    <source>
        <dbReference type="EMBL" id="MBN9669067.1"/>
    </source>
</evidence>
<organism evidence="3 4">
    <name type="scientific">Roseibium aggregatum</name>
    <dbReference type="NCBI Taxonomy" id="187304"/>
    <lineage>
        <taxon>Bacteria</taxon>
        <taxon>Pseudomonadati</taxon>
        <taxon>Pseudomonadota</taxon>
        <taxon>Alphaproteobacteria</taxon>
        <taxon>Hyphomicrobiales</taxon>
        <taxon>Stappiaceae</taxon>
        <taxon>Roseibium</taxon>
    </lineage>
</organism>
<dbReference type="Proteomes" id="UP000664096">
    <property type="component" value="Unassembled WGS sequence"/>
</dbReference>
<reference evidence="3" key="1">
    <citation type="submission" date="2020-12" db="EMBL/GenBank/DDBJ databases">
        <title>Oil enriched cultivation method for isolating marine PHA-producing bacteria.</title>
        <authorList>
            <person name="Zheng W."/>
            <person name="Yu S."/>
            <person name="Huang Y."/>
        </authorList>
    </citation>
    <scope>NUCLEOTIDE SEQUENCE</scope>
    <source>
        <strain evidence="3">SY-2-12</strain>
    </source>
</reference>
<dbReference type="InterPro" id="IPR036866">
    <property type="entry name" value="RibonucZ/Hydroxyglut_hydro"/>
</dbReference>
<dbReference type="InterPro" id="IPR001279">
    <property type="entry name" value="Metallo-B-lactamas"/>
</dbReference>
<dbReference type="PANTHER" id="PTHR43084:SF1">
    <property type="entry name" value="PERSULFIDE DIOXYGENASE ETHE1, MITOCHONDRIAL"/>
    <property type="match status" value="1"/>
</dbReference>
<dbReference type="PANTHER" id="PTHR43084">
    <property type="entry name" value="PERSULFIDE DIOXYGENASE ETHE1"/>
    <property type="match status" value="1"/>
</dbReference>
<dbReference type="InterPro" id="IPR051682">
    <property type="entry name" value="Mito_Persulfide_Diox"/>
</dbReference>
<gene>
    <name evidence="3" type="ORF">JF539_01880</name>
</gene>
<dbReference type="AlphaFoldDB" id="A0A939EAI3"/>
<evidence type="ECO:0000256" key="1">
    <source>
        <dbReference type="ARBA" id="ARBA00022723"/>
    </source>
</evidence>
<dbReference type="SUPFAM" id="SSF56281">
    <property type="entry name" value="Metallo-hydrolase/oxidoreductase"/>
    <property type="match status" value="1"/>
</dbReference>
<dbReference type="Pfam" id="PF00753">
    <property type="entry name" value="Lactamase_B"/>
    <property type="match status" value="1"/>
</dbReference>
<dbReference type="GO" id="GO:0050313">
    <property type="term" value="F:sulfur dioxygenase activity"/>
    <property type="evidence" value="ECO:0007669"/>
    <property type="project" value="InterPro"/>
</dbReference>
<dbReference type="Gene3D" id="3.60.15.10">
    <property type="entry name" value="Ribonuclease Z/Hydroxyacylglutathione hydrolase-like"/>
    <property type="match status" value="1"/>
</dbReference>